<dbReference type="InterPro" id="IPR027417">
    <property type="entry name" value="P-loop_NTPase"/>
</dbReference>
<dbReference type="GO" id="GO:0015833">
    <property type="term" value="P:peptide transport"/>
    <property type="evidence" value="ECO:0007669"/>
    <property type="project" value="InterPro"/>
</dbReference>
<keyword evidence="3" id="KW-0813">Transport</keyword>
<dbReference type="InterPro" id="IPR003593">
    <property type="entry name" value="AAA+_ATPase"/>
</dbReference>
<dbReference type="InterPro" id="IPR003439">
    <property type="entry name" value="ABC_transporter-like_ATP-bd"/>
</dbReference>
<dbReference type="GO" id="GO:0055085">
    <property type="term" value="P:transmembrane transport"/>
    <property type="evidence" value="ECO:0007669"/>
    <property type="project" value="UniProtKB-ARBA"/>
</dbReference>
<protein>
    <submittedName>
        <fullName evidence="7">ATP-binding cassette domain-containing protein</fullName>
    </submittedName>
</protein>
<evidence type="ECO:0000313" key="8">
    <source>
        <dbReference type="Proteomes" id="UP000503017"/>
    </source>
</evidence>
<dbReference type="Pfam" id="PF08352">
    <property type="entry name" value="oligo_HPY"/>
    <property type="match status" value="1"/>
</dbReference>
<dbReference type="SMART" id="SM00382">
    <property type="entry name" value="AAA"/>
    <property type="match status" value="1"/>
</dbReference>
<keyword evidence="5 7" id="KW-0067">ATP-binding</keyword>
<sequence>MRDMPLISVEGVSKRFRFARTASDILTGRPPAAVHALNNVDLEVHRGETLGIVGESGCGKSTLARCLVRLLEPDEGLVRFDGKDIGLLPQAERRAFNRRVQMIFQDPYSSLNPRMSVRQVLSEALSVHAMRPKADIPARITELLGLVRLPADAADRYPHEFSGGQRQRIGIARALAVEPEVLVADELVSALDVSVQAQVINLLLDLQERLKLTVVFVAHDLRLVRHISHRVAVMYLGKVVEISPTEALFATPRHPYSKALLDAAPELDPARRTRVAAARGELPNPLDLPTGCLFNTRCPFAFERCFAERPNLSNRGPAHFAACHLTDFGKPTPATIAAQ</sequence>
<keyword evidence="4" id="KW-0547">Nucleotide-binding</keyword>
<dbReference type="InterPro" id="IPR013563">
    <property type="entry name" value="Oligopep_ABC_C"/>
</dbReference>
<organism evidence="7 8">
    <name type="scientific">Mesorhizobium loti R88b</name>
    <dbReference type="NCBI Taxonomy" id="935548"/>
    <lineage>
        <taxon>Bacteria</taxon>
        <taxon>Pseudomonadati</taxon>
        <taxon>Pseudomonadota</taxon>
        <taxon>Alphaproteobacteria</taxon>
        <taxon>Hyphomicrobiales</taxon>
        <taxon>Phyllobacteriaceae</taxon>
        <taxon>Mesorhizobium</taxon>
    </lineage>
</organism>
<dbReference type="NCBIfam" id="TIGR01727">
    <property type="entry name" value="oligo_HPY"/>
    <property type="match status" value="1"/>
</dbReference>
<evidence type="ECO:0000256" key="2">
    <source>
        <dbReference type="ARBA" id="ARBA00005417"/>
    </source>
</evidence>
<evidence type="ECO:0000256" key="5">
    <source>
        <dbReference type="ARBA" id="ARBA00022840"/>
    </source>
</evidence>
<evidence type="ECO:0000256" key="3">
    <source>
        <dbReference type="ARBA" id="ARBA00022448"/>
    </source>
</evidence>
<accession>A0A6M7WF53</accession>
<evidence type="ECO:0000256" key="4">
    <source>
        <dbReference type="ARBA" id="ARBA00022741"/>
    </source>
</evidence>
<dbReference type="PROSITE" id="PS00211">
    <property type="entry name" value="ABC_TRANSPORTER_1"/>
    <property type="match status" value="1"/>
</dbReference>
<dbReference type="GO" id="GO:0016887">
    <property type="term" value="F:ATP hydrolysis activity"/>
    <property type="evidence" value="ECO:0007669"/>
    <property type="project" value="InterPro"/>
</dbReference>
<dbReference type="InterPro" id="IPR017871">
    <property type="entry name" value="ABC_transporter-like_CS"/>
</dbReference>
<dbReference type="Gene3D" id="3.40.50.300">
    <property type="entry name" value="P-loop containing nucleotide triphosphate hydrolases"/>
    <property type="match status" value="1"/>
</dbReference>
<dbReference type="InterPro" id="IPR050319">
    <property type="entry name" value="ABC_transp_ATP-bind"/>
</dbReference>
<dbReference type="AlphaFoldDB" id="A0A6M7WF53"/>
<dbReference type="Proteomes" id="UP000503017">
    <property type="component" value="Chromosome"/>
</dbReference>
<comment type="subcellular location">
    <subcellularLocation>
        <location evidence="1">Cell inner membrane</location>
        <topology evidence="1">Peripheral membrane protein</topology>
    </subcellularLocation>
</comment>
<evidence type="ECO:0000259" key="6">
    <source>
        <dbReference type="PROSITE" id="PS50893"/>
    </source>
</evidence>
<evidence type="ECO:0000313" key="7">
    <source>
        <dbReference type="EMBL" id="QKD02470.1"/>
    </source>
</evidence>
<evidence type="ECO:0000256" key="1">
    <source>
        <dbReference type="ARBA" id="ARBA00004417"/>
    </source>
</evidence>
<dbReference type="FunFam" id="3.40.50.300:FF:000016">
    <property type="entry name" value="Oligopeptide ABC transporter ATP-binding component"/>
    <property type="match status" value="1"/>
</dbReference>
<comment type="similarity">
    <text evidence="2">Belongs to the ABC transporter superfamily.</text>
</comment>
<gene>
    <name evidence="7" type="ORF">EB235_13975</name>
</gene>
<name>A0A6M7WF53_RHILI</name>
<reference evidence="7 8" key="1">
    <citation type="submission" date="2018-10" db="EMBL/GenBank/DDBJ databases">
        <authorList>
            <person name="Perry B.J."/>
            <person name="Sullivan J.T."/>
            <person name="Murphy R.J.T."/>
            <person name="Ramsay J.P."/>
            <person name="Ronson C.W."/>
        </authorList>
    </citation>
    <scope>NUCLEOTIDE SEQUENCE [LARGE SCALE GENOMIC DNA]</scope>
    <source>
        <strain evidence="7 8">R88b</strain>
    </source>
</reference>
<dbReference type="SUPFAM" id="SSF52540">
    <property type="entry name" value="P-loop containing nucleoside triphosphate hydrolases"/>
    <property type="match status" value="1"/>
</dbReference>
<dbReference type="RefSeq" id="WP_027030427.1">
    <property type="nucleotide sequence ID" value="NZ_CP033367.1"/>
</dbReference>
<dbReference type="EMBL" id="CP033367">
    <property type="protein sequence ID" value="QKD02470.1"/>
    <property type="molecule type" value="Genomic_DNA"/>
</dbReference>
<proteinExistence type="inferred from homology"/>
<dbReference type="PROSITE" id="PS50893">
    <property type="entry name" value="ABC_TRANSPORTER_2"/>
    <property type="match status" value="1"/>
</dbReference>
<dbReference type="PANTHER" id="PTHR43776:SF7">
    <property type="entry name" value="D,D-DIPEPTIDE TRANSPORT ATP-BINDING PROTEIN DDPF-RELATED"/>
    <property type="match status" value="1"/>
</dbReference>
<dbReference type="Pfam" id="PF00005">
    <property type="entry name" value="ABC_tran"/>
    <property type="match status" value="1"/>
</dbReference>
<dbReference type="GO" id="GO:0005886">
    <property type="term" value="C:plasma membrane"/>
    <property type="evidence" value="ECO:0007669"/>
    <property type="project" value="UniProtKB-SubCell"/>
</dbReference>
<dbReference type="CDD" id="cd03257">
    <property type="entry name" value="ABC_NikE_OppD_transporters"/>
    <property type="match status" value="1"/>
</dbReference>
<dbReference type="PANTHER" id="PTHR43776">
    <property type="entry name" value="TRANSPORT ATP-BINDING PROTEIN"/>
    <property type="match status" value="1"/>
</dbReference>
<dbReference type="GO" id="GO:0005524">
    <property type="term" value="F:ATP binding"/>
    <property type="evidence" value="ECO:0007669"/>
    <property type="project" value="UniProtKB-KW"/>
</dbReference>
<feature type="domain" description="ABC transporter" evidence="6">
    <location>
        <begin position="7"/>
        <end position="261"/>
    </location>
</feature>